<dbReference type="AlphaFoldDB" id="A0A9N9ZDZ7"/>
<name>A0A9N9ZDZ7_9HYPO</name>
<gene>
    <name evidence="1" type="ORF">CSOL1703_00016652</name>
</gene>
<comment type="caution">
    <text evidence="1">The sequence shown here is derived from an EMBL/GenBank/DDBJ whole genome shotgun (WGS) entry which is preliminary data.</text>
</comment>
<sequence>MTVVSDLPCEIIVQILGSLGHVRALSPARLACRHFDASFRVNRTRVLRSLLQSQIHEDLLPYAISLEIEKPAVGSPSLTNLIQTIYEKPKDICNHLDQLSVEKLYSISRTHEAIRTLVDEFSQLALVFALATPFRPGYSFPEAFISATENFRISRAFYCVELFLRLYGRILKGPESEVPRSDGPIWFYGQHNPWECHQILAVYEYLDDTVRIVSSKLAKSSMSSEGAALFHQFSIAEGVRHIRHVREKFPISASNQEMESAFENMVQEPWLDPFSPRHNCDLSGYSDHNDSLMTGLPRSNPDYSYRDNAVKENWAATYRHRQGIPDEEDMRFLRKAGFVFWDQPREERTLCPMTSIFSLLSAQAEESDGSEFDYYEDMSDDE</sequence>
<keyword evidence="2" id="KW-1185">Reference proteome</keyword>
<accession>A0A9N9ZDZ7</accession>
<evidence type="ECO:0000313" key="1">
    <source>
        <dbReference type="EMBL" id="CAH0054587.1"/>
    </source>
</evidence>
<proteinExistence type="predicted"/>
<evidence type="ECO:0000313" key="2">
    <source>
        <dbReference type="Proteomes" id="UP000775872"/>
    </source>
</evidence>
<reference evidence="1" key="1">
    <citation type="submission" date="2021-10" db="EMBL/GenBank/DDBJ databases">
        <authorList>
            <person name="Piombo E."/>
        </authorList>
    </citation>
    <scope>NUCLEOTIDE SEQUENCE</scope>
</reference>
<dbReference type="EMBL" id="CABFOC020000050">
    <property type="protein sequence ID" value="CAH0054587.1"/>
    <property type="molecule type" value="Genomic_DNA"/>
</dbReference>
<dbReference type="OrthoDB" id="5427059at2759"/>
<organism evidence="1 2">
    <name type="scientific">Clonostachys solani</name>
    <dbReference type="NCBI Taxonomy" id="160281"/>
    <lineage>
        <taxon>Eukaryota</taxon>
        <taxon>Fungi</taxon>
        <taxon>Dikarya</taxon>
        <taxon>Ascomycota</taxon>
        <taxon>Pezizomycotina</taxon>
        <taxon>Sordariomycetes</taxon>
        <taxon>Hypocreomycetidae</taxon>
        <taxon>Hypocreales</taxon>
        <taxon>Bionectriaceae</taxon>
        <taxon>Clonostachys</taxon>
    </lineage>
</organism>
<evidence type="ECO:0008006" key="3">
    <source>
        <dbReference type="Google" id="ProtNLM"/>
    </source>
</evidence>
<dbReference type="Proteomes" id="UP000775872">
    <property type="component" value="Unassembled WGS sequence"/>
</dbReference>
<protein>
    <recommendedName>
        <fullName evidence="3">F-box domain-containing protein</fullName>
    </recommendedName>
</protein>